<dbReference type="Pfam" id="PF13328">
    <property type="entry name" value="HD_4"/>
    <property type="match status" value="1"/>
</dbReference>
<sequence length="195" mass="21542">MVTSAFSQQYEQALQFAARAHRQQVRKGTDIPYIAHVVHVSVILLRYGFDENVVVAGELHDVVEDCGVAPQELEALFGADVARLVEAVSEQKRSDGSERSWEERKTGAIARLQRGDPAIAALKAADALHNIHAIMADLALVGAAVWQRFKRGPDQMLWYYREILAAVRGALGDHPIVAELARAIADLEHAVHEYN</sequence>
<dbReference type="EMBL" id="CP000804">
    <property type="protein sequence ID" value="ABU57085.1"/>
    <property type="molecule type" value="Genomic_DNA"/>
</dbReference>
<dbReference type="PANTHER" id="PTHR46246:SF1">
    <property type="entry name" value="GUANOSINE-3',5'-BIS(DIPHOSPHATE) 3'-PYROPHOSPHOHYDROLASE MESH1"/>
    <property type="match status" value="1"/>
</dbReference>
<dbReference type="InterPro" id="IPR052194">
    <property type="entry name" value="MESH1"/>
</dbReference>
<dbReference type="eggNOG" id="COG0317">
    <property type="taxonomic scope" value="Bacteria"/>
</dbReference>
<dbReference type="Proteomes" id="UP000000263">
    <property type="component" value="Chromosome"/>
</dbReference>
<dbReference type="HOGENOM" id="CLU_084517_2_1_0"/>
<reference evidence="1 2" key="1">
    <citation type="submission" date="2007-08" db="EMBL/GenBank/DDBJ databases">
        <title>Complete sequence of Roseiflexus castenholzii DSM 13941.</title>
        <authorList>
            <consortium name="US DOE Joint Genome Institute"/>
            <person name="Copeland A."/>
            <person name="Lucas S."/>
            <person name="Lapidus A."/>
            <person name="Barry K."/>
            <person name="Glavina del Rio T."/>
            <person name="Dalin E."/>
            <person name="Tice H."/>
            <person name="Pitluck S."/>
            <person name="Thompson L.S."/>
            <person name="Brettin T."/>
            <person name="Bruce D."/>
            <person name="Detter J.C."/>
            <person name="Han C."/>
            <person name="Tapia R."/>
            <person name="Schmutz J."/>
            <person name="Larimer F."/>
            <person name="Land M."/>
            <person name="Hauser L."/>
            <person name="Kyrpides N."/>
            <person name="Mikhailova N."/>
            <person name="Bryant D.A."/>
            <person name="Hanada S."/>
            <person name="Tsukatani Y."/>
            <person name="Richardson P."/>
        </authorList>
    </citation>
    <scope>NUCLEOTIDE SEQUENCE [LARGE SCALE GENOMIC DNA]</scope>
    <source>
        <strain evidence="2">DSM 13941 / HLO8</strain>
    </source>
</reference>
<proteinExistence type="predicted"/>
<keyword evidence="2" id="KW-1185">Reference proteome</keyword>
<dbReference type="SUPFAM" id="SSF109604">
    <property type="entry name" value="HD-domain/PDEase-like"/>
    <property type="match status" value="1"/>
</dbReference>
<evidence type="ECO:0000313" key="1">
    <source>
        <dbReference type="EMBL" id="ABU57085.1"/>
    </source>
</evidence>
<keyword evidence="1" id="KW-0378">Hydrolase</keyword>
<dbReference type="RefSeq" id="WP_012119515.1">
    <property type="nucleotide sequence ID" value="NC_009767.1"/>
</dbReference>
<dbReference type="STRING" id="383372.Rcas_0973"/>
<name>A7NHY8_ROSCS</name>
<dbReference type="Gene3D" id="1.10.3210.10">
    <property type="entry name" value="Hypothetical protein af1432"/>
    <property type="match status" value="1"/>
</dbReference>
<dbReference type="OrthoDB" id="9802385at2"/>
<dbReference type="PANTHER" id="PTHR46246">
    <property type="entry name" value="GUANOSINE-3',5'-BIS(DIPHOSPHATE) 3'-PYROPHOSPHOHYDROLASE MESH1"/>
    <property type="match status" value="1"/>
</dbReference>
<accession>A7NHY8</accession>
<dbReference type="GO" id="GO:0008893">
    <property type="term" value="F:guanosine-3',5'-bis(diphosphate) 3'-diphosphatase activity"/>
    <property type="evidence" value="ECO:0007669"/>
    <property type="project" value="TreeGrafter"/>
</dbReference>
<gene>
    <name evidence="1" type="ordered locus">Rcas_0973</name>
</gene>
<organism evidence="1 2">
    <name type="scientific">Roseiflexus castenholzii (strain DSM 13941 / HLO8)</name>
    <dbReference type="NCBI Taxonomy" id="383372"/>
    <lineage>
        <taxon>Bacteria</taxon>
        <taxon>Bacillati</taxon>
        <taxon>Chloroflexota</taxon>
        <taxon>Chloroflexia</taxon>
        <taxon>Chloroflexales</taxon>
        <taxon>Roseiflexineae</taxon>
        <taxon>Roseiflexaceae</taxon>
        <taxon>Roseiflexus</taxon>
    </lineage>
</organism>
<evidence type="ECO:0000313" key="2">
    <source>
        <dbReference type="Proteomes" id="UP000000263"/>
    </source>
</evidence>
<protein>
    <submittedName>
        <fullName evidence="1">Metal dependent phosphohydrolase</fullName>
    </submittedName>
</protein>
<dbReference type="KEGG" id="rca:Rcas_0973"/>
<dbReference type="AlphaFoldDB" id="A7NHY8"/>